<dbReference type="EMBL" id="MORL01000002">
    <property type="protein sequence ID" value="OIN60133.1"/>
    <property type="molecule type" value="Genomic_DNA"/>
</dbReference>
<dbReference type="InterPro" id="IPR000601">
    <property type="entry name" value="PKD_dom"/>
</dbReference>
<feature type="domain" description="PKD" evidence="1">
    <location>
        <begin position="645"/>
        <end position="681"/>
    </location>
</feature>
<organism evidence="2 3">
    <name type="scientific">Arsenicibacter rosenii</name>
    <dbReference type="NCBI Taxonomy" id="1750698"/>
    <lineage>
        <taxon>Bacteria</taxon>
        <taxon>Pseudomonadati</taxon>
        <taxon>Bacteroidota</taxon>
        <taxon>Cytophagia</taxon>
        <taxon>Cytophagales</taxon>
        <taxon>Spirosomataceae</taxon>
        <taxon>Arsenicibacter</taxon>
    </lineage>
</organism>
<dbReference type="SUPFAM" id="SSF50974">
    <property type="entry name" value="Nitrous oxide reductase, N-terminal domain"/>
    <property type="match status" value="1"/>
</dbReference>
<dbReference type="Gene3D" id="2.60.40.10">
    <property type="entry name" value="Immunoglobulins"/>
    <property type="match status" value="2"/>
</dbReference>
<dbReference type="InterPro" id="IPR035986">
    <property type="entry name" value="PKD_dom_sf"/>
</dbReference>
<dbReference type="Proteomes" id="UP000181790">
    <property type="component" value="Unassembled WGS sequence"/>
</dbReference>
<dbReference type="InterPro" id="IPR022409">
    <property type="entry name" value="PKD/Chitinase_dom"/>
</dbReference>
<gene>
    <name evidence="2" type="ORF">BLX24_04625</name>
</gene>
<proteinExistence type="predicted"/>
<dbReference type="SUPFAM" id="SSF49299">
    <property type="entry name" value="PKD domain"/>
    <property type="match status" value="2"/>
</dbReference>
<dbReference type="InterPro" id="IPR026341">
    <property type="entry name" value="T9SS_type_B"/>
</dbReference>
<dbReference type="SMART" id="SM00089">
    <property type="entry name" value="PKD"/>
    <property type="match status" value="3"/>
</dbReference>
<dbReference type="NCBIfam" id="TIGR04131">
    <property type="entry name" value="Bac_Flav_CTERM"/>
    <property type="match status" value="1"/>
</dbReference>
<feature type="domain" description="PKD" evidence="1">
    <location>
        <begin position="68"/>
        <end position="138"/>
    </location>
</feature>
<keyword evidence="3" id="KW-1185">Reference proteome</keyword>
<dbReference type="Pfam" id="PF13585">
    <property type="entry name" value="CHU_C"/>
    <property type="match status" value="1"/>
</dbReference>
<name>A0A1S2VMY4_9BACT</name>
<reference evidence="2 3" key="1">
    <citation type="submission" date="2016-10" db="EMBL/GenBank/DDBJ databases">
        <title>Arsenicibacter rosenii gen. nov., sp. nov., an efficient arsenic-methylating bacterium isolated from an arsenic-contaminated paddy soil.</title>
        <authorList>
            <person name="Huang K."/>
        </authorList>
    </citation>
    <scope>NUCLEOTIDE SEQUENCE [LARGE SCALE GENOMIC DNA]</scope>
    <source>
        <strain evidence="2 3">SM-1</strain>
    </source>
</reference>
<dbReference type="OrthoDB" id="9765926at2"/>
<sequence>MSTKTTLNYILGLIIWLGILPGINGALAQLTGPPQNVTVLQSFSITAQGSLCSPTANTACGSGAVTFTDSRTDVTAWSWQFGPSTPGSGTTTPGSGTGVTATTRTVTHQFSNPGTQTILLTRTLANGTTLNSTIPITVGQSPQSFTKWRTDTTICKGETLTLDPYQGASQPNYTYKWAPKGQTTQTLSVTESGCYSVEVKSDGCPYEDLIHVDVCFEPPGSPSAKWYFGSNAGLDFAGGSPQPLTDGKLKTLEGASSISNSKGQLQFYTDGIYIYDADGNIMATAPGTASALLGGDQKSTQSALIVPKPTCRGCEYLYYVYTTAEVNGTKQLTYSIVDMRENGGKGAITAVNLPVSSDPTQLSTERSAAVQNEADTTYWVVTHDFGSDVFRITHLTRSGTPTQTTVSAGMSQTNVAQAQGYMKFGPAISASATSGTASPGTSNTAIKQLAVVVPGVVPGPPNNMVELYEFDTQTGDLTYKRTIDLGPAPPDAYGVEFSPDGTKLFVTLLGNPSSATNASSYLVQYDLKQTDPDALTASRTEIATSTTQQFGALQVATDGKIYVSVPGSTSLGVIENPNATFLDSLRFNINGQDLGGRQAQLGLPNQVMNFTQPPSSSPGLSHEGECVGDTIQFTIGPFCQKLKETYTLNFGDGTVPKSFTSAQVQKHIYKTPGSYTATLTIRTENATGGLCNFTTVSDIVNVVAVPKSFELGPDRVLCQTSLDLTIESDASNYAWVRNGRIISRNKTYAVTQTGTYVAFAYNSTQCPQSDTIYVVLTRPPSPRVTPSSTVCAGTSTTVGVGTPIYEQFKWNTGEGSKVITVSQSGVYSVTATYTNATGGVCTAIESTTLTALPKPRLTAALTAPTGCTTLDGAITLTPAPAGTYTYVWTRADGAVLPSTTNLLSAVSEGTYKVKATNQAQCTVDSSFALVSPANPLKATPTSMSALCSVPNSGSANLTITGGTPVIFVWRDATGAIVSQTQPFTGAAAGRYNVEISDAGGCRLNIPVVDIGLDTRGFADLPPLSQACIGEALSLTPAGANVPGNTFTWSTGETTPTISVSAPGSYSITIRNTLNGCIGSDFTNVTFSPKPTVSAGPALSVCVGVQPVQLTGNSPTGGVWSGTGVTPAGSFTPAAAYVSTIITVTYSVTQNGCANAATRAVSVLPPPQVNAGPDVEFCANQPQSLSATGSTGASFQWSNGTAGAILRPVSSGTYVVTASQNGCSVTDDVVVRVKPIPQFSFTKDAAICVGDGQSTTLLVRGTPDLTYSWPDVGSSLSAITVNRSGSYSLIVTNAEKCTVRDFANVRDLCEARVFIPEAFTPNGDSQNDVLQVFSAYTTDFELKIFNRWGEIVFMTTNPAEPWDGLYKGVSYPPQVYAYVVTYGSQYFPERPRVTKRGSVSLIR</sequence>
<dbReference type="PROSITE" id="PS50093">
    <property type="entry name" value="PKD"/>
    <property type="match status" value="2"/>
</dbReference>
<evidence type="ECO:0000313" key="2">
    <source>
        <dbReference type="EMBL" id="OIN60133.1"/>
    </source>
</evidence>
<dbReference type="InterPro" id="IPR011045">
    <property type="entry name" value="N2O_reductase_N"/>
</dbReference>
<protein>
    <recommendedName>
        <fullName evidence="1">PKD domain-containing protein</fullName>
    </recommendedName>
</protein>
<evidence type="ECO:0000313" key="3">
    <source>
        <dbReference type="Proteomes" id="UP000181790"/>
    </source>
</evidence>
<comment type="caution">
    <text evidence="2">The sequence shown here is derived from an EMBL/GenBank/DDBJ whole genome shotgun (WGS) entry which is preliminary data.</text>
</comment>
<accession>A0A1S2VMY4</accession>
<dbReference type="Pfam" id="PF18911">
    <property type="entry name" value="PKD_4"/>
    <property type="match status" value="1"/>
</dbReference>
<evidence type="ECO:0000259" key="1">
    <source>
        <dbReference type="PROSITE" id="PS50093"/>
    </source>
</evidence>
<dbReference type="InterPro" id="IPR013783">
    <property type="entry name" value="Ig-like_fold"/>
</dbReference>
<dbReference type="RefSeq" id="WP_071501928.1">
    <property type="nucleotide sequence ID" value="NZ_MORL01000002.1"/>
</dbReference>